<accession>A0A1I5MJJ9</accession>
<dbReference type="OrthoDB" id="1360584at2"/>
<evidence type="ECO:0000313" key="1">
    <source>
        <dbReference type="EMBL" id="SFP09673.1"/>
    </source>
</evidence>
<dbReference type="STRING" id="1079859.SAMN04515674_101336"/>
<name>A0A1I5MJJ9_9BACT</name>
<protein>
    <recommendedName>
        <fullName evidence="3">Bacteriophage CI repressor helix-turn-helix domain-containing protein</fullName>
    </recommendedName>
</protein>
<dbReference type="AlphaFoldDB" id="A0A1I5MJJ9"/>
<evidence type="ECO:0008006" key="3">
    <source>
        <dbReference type="Google" id="ProtNLM"/>
    </source>
</evidence>
<keyword evidence="2" id="KW-1185">Reference proteome</keyword>
<reference evidence="1 2" key="1">
    <citation type="submission" date="2016-10" db="EMBL/GenBank/DDBJ databases">
        <authorList>
            <person name="de Groot N.N."/>
        </authorList>
    </citation>
    <scope>NUCLEOTIDE SEQUENCE [LARGE SCALE GENOMIC DNA]</scope>
    <source>
        <strain evidence="2">E92,LMG 26720,CCM 7988</strain>
    </source>
</reference>
<evidence type="ECO:0000313" key="2">
    <source>
        <dbReference type="Proteomes" id="UP000199306"/>
    </source>
</evidence>
<gene>
    <name evidence="1" type="ORF">SAMN04515674_101336</name>
</gene>
<dbReference type="EMBL" id="FOXH01000001">
    <property type="protein sequence ID" value="SFP09673.1"/>
    <property type="molecule type" value="Genomic_DNA"/>
</dbReference>
<dbReference type="RefSeq" id="WP_092011096.1">
    <property type="nucleotide sequence ID" value="NZ_FOXH01000001.1"/>
</dbReference>
<organism evidence="1 2">
    <name type="scientific">Pseudarcicella hirudinis</name>
    <dbReference type="NCBI Taxonomy" id="1079859"/>
    <lineage>
        <taxon>Bacteria</taxon>
        <taxon>Pseudomonadati</taxon>
        <taxon>Bacteroidota</taxon>
        <taxon>Cytophagia</taxon>
        <taxon>Cytophagales</taxon>
        <taxon>Flectobacillaceae</taxon>
        <taxon>Pseudarcicella</taxon>
    </lineage>
</organism>
<dbReference type="Proteomes" id="UP000199306">
    <property type="component" value="Unassembled WGS sequence"/>
</dbReference>
<proteinExistence type="predicted"/>
<sequence length="94" mass="11154">MKEVIQEYQYLRSMISVLIAKSGYKNSFLAEKIGLPASNFSVKKQRGTWTEMEMEKILDIIENEELEDFYLAEIMKQRKNDEFVSMEQFKIEMA</sequence>